<accession>A0AAE0KW70</accession>
<feature type="chain" id="PRO_5042103371" evidence="3">
    <location>
        <begin position="21"/>
        <end position="193"/>
    </location>
</feature>
<dbReference type="Proteomes" id="UP001190700">
    <property type="component" value="Unassembled WGS sequence"/>
</dbReference>
<feature type="region of interest" description="Disordered" evidence="2">
    <location>
        <begin position="123"/>
        <end position="173"/>
    </location>
</feature>
<sequence length="193" mass="20059">LQLVSSLLACSCGAFLVGQCERPWQCSIHGATSMYGWCSLPGGLLPCPCLAAAPCLLGTPLHEAVLKGNGDVARVLMLSGADATTKDKKGRSALDYARTHRGELAARLEETLTMADDTTAVGQTTADEGGLAPSERPCPGGTSQVPRDPNIIPGSPDPVLPSSEPAREDVLVATPIPTSRVLLGREVTEEQEG</sequence>
<feature type="signal peptide" evidence="3">
    <location>
        <begin position="1"/>
        <end position="20"/>
    </location>
</feature>
<evidence type="ECO:0000256" key="2">
    <source>
        <dbReference type="SAM" id="MobiDB-lite"/>
    </source>
</evidence>
<dbReference type="PROSITE" id="PS50297">
    <property type="entry name" value="ANK_REP_REGION"/>
    <property type="match status" value="1"/>
</dbReference>
<proteinExistence type="predicted"/>
<keyword evidence="5" id="KW-1185">Reference proteome</keyword>
<gene>
    <name evidence="4" type="ORF">CYMTET_28175</name>
</gene>
<feature type="non-terminal residue" evidence="4">
    <location>
        <position position="1"/>
    </location>
</feature>
<evidence type="ECO:0000256" key="1">
    <source>
        <dbReference type="PROSITE-ProRule" id="PRU00023"/>
    </source>
</evidence>
<comment type="caution">
    <text evidence="4">The sequence shown here is derived from an EMBL/GenBank/DDBJ whole genome shotgun (WGS) entry which is preliminary data.</text>
</comment>
<dbReference type="PROSITE" id="PS50088">
    <property type="entry name" value="ANK_REPEAT"/>
    <property type="match status" value="1"/>
</dbReference>
<keyword evidence="1" id="KW-0040">ANK repeat</keyword>
<organism evidence="4 5">
    <name type="scientific">Cymbomonas tetramitiformis</name>
    <dbReference type="NCBI Taxonomy" id="36881"/>
    <lineage>
        <taxon>Eukaryota</taxon>
        <taxon>Viridiplantae</taxon>
        <taxon>Chlorophyta</taxon>
        <taxon>Pyramimonadophyceae</taxon>
        <taxon>Pyramimonadales</taxon>
        <taxon>Pyramimonadaceae</taxon>
        <taxon>Cymbomonas</taxon>
    </lineage>
</organism>
<evidence type="ECO:0000256" key="3">
    <source>
        <dbReference type="SAM" id="SignalP"/>
    </source>
</evidence>
<dbReference type="EMBL" id="LGRX02015815">
    <property type="protein sequence ID" value="KAK3262997.1"/>
    <property type="molecule type" value="Genomic_DNA"/>
</dbReference>
<dbReference type="SUPFAM" id="SSF48403">
    <property type="entry name" value="Ankyrin repeat"/>
    <property type="match status" value="1"/>
</dbReference>
<dbReference type="InterPro" id="IPR036770">
    <property type="entry name" value="Ankyrin_rpt-contain_sf"/>
</dbReference>
<evidence type="ECO:0000313" key="4">
    <source>
        <dbReference type="EMBL" id="KAK3262997.1"/>
    </source>
</evidence>
<reference evidence="4 5" key="1">
    <citation type="journal article" date="2015" name="Genome Biol. Evol.">
        <title>Comparative Genomics of a Bacterivorous Green Alga Reveals Evolutionary Causalities and Consequences of Phago-Mixotrophic Mode of Nutrition.</title>
        <authorList>
            <person name="Burns J.A."/>
            <person name="Paasch A."/>
            <person name="Narechania A."/>
            <person name="Kim E."/>
        </authorList>
    </citation>
    <scope>NUCLEOTIDE SEQUENCE [LARGE SCALE GENOMIC DNA]</scope>
    <source>
        <strain evidence="4 5">PLY_AMNH</strain>
    </source>
</reference>
<evidence type="ECO:0000313" key="5">
    <source>
        <dbReference type="Proteomes" id="UP001190700"/>
    </source>
</evidence>
<dbReference type="Pfam" id="PF00023">
    <property type="entry name" value="Ank"/>
    <property type="match status" value="1"/>
</dbReference>
<keyword evidence="3" id="KW-0732">Signal</keyword>
<feature type="repeat" description="ANK" evidence="1">
    <location>
        <begin position="59"/>
        <end position="88"/>
    </location>
</feature>
<dbReference type="Gene3D" id="1.25.40.20">
    <property type="entry name" value="Ankyrin repeat-containing domain"/>
    <property type="match status" value="1"/>
</dbReference>
<protein>
    <submittedName>
        <fullName evidence="4">Uncharacterized protein</fullName>
    </submittedName>
</protein>
<dbReference type="InterPro" id="IPR002110">
    <property type="entry name" value="Ankyrin_rpt"/>
</dbReference>
<name>A0AAE0KW70_9CHLO</name>
<dbReference type="AlphaFoldDB" id="A0AAE0KW70"/>